<evidence type="ECO:0000313" key="3">
    <source>
        <dbReference type="EMBL" id="KXT65365.1"/>
    </source>
</evidence>
<reference evidence="3 4" key="1">
    <citation type="submission" date="2016-01" db="EMBL/GenBank/DDBJ databases">
        <title>Highly variable Streptococcus oralis are common among viridans streptococci isolated from primates.</title>
        <authorList>
            <person name="Denapaite D."/>
            <person name="Rieger M."/>
            <person name="Koendgen S."/>
            <person name="Brueckner R."/>
            <person name="Ochigava I."/>
            <person name="Kappeler P."/>
            <person name="Maetz-Rensing K."/>
            <person name="Leendertz F."/>
            <person name="Hakenbeck R."/>
        </authorList>
    </citation>
    <scope>NUCLEOTIDE SEQUENCE [LARGE SCALE GENOMIC DNA]</scope>
    <source>
        <strain evidence="3 4">DD02</strain>
    </source>
</reference>
<dbReference type="InterPro" id="IPR018711">
    <property type="entry name" value="NAGPA"/>
</dbReference>
<keyword evidence="1" id="KW-0812">Transmembrane</keyword>
<dbReference type="Pfam" id="PF09992">
    <property type="entry name" value="NAGPA"/>
    <property type="match status" value="1"/>
</dbReference>
<proteinExistence type="predicted"/>
<name>A0A139MNK2_9STRE</name>
<evidence type="ECO:0000256" key="1">
    <source>
        <dbReference type="SAM" id="Phobius"/>
    </source>
</evidence>
<dbReference type="EMBL" id="LQOF01000383">
    <property type="protein sequence ID" value="KXT65365.1"/>
    <property type="molecule type" value="Genomic_DNA"/>
</dbReference>
<comment type="caution">
    <text evidence="3">The sequence shown here is derived from an EMBL/GenBank/DDBJ whole genome shotgun (WGS) entry which is preliminary data.</text>
</comment>
<keyword evidence="1" id="KW-1133">Transmembrane helix</keyword>
<organism evidence="3 4">
    <name type="scientific">Streptococcus gallolyticus</name>
    <dbReference type="NCBI Taxonomy" id="315405"/>
    <lineage>
        <taxon>Bacteria</taxon>
        <taxon>Bacillati</taxon>
        <taxon>Bacillota</taxon>
        <taxon>Bacilli</taxon>
        <taxon>Lactobacillales</taxon>
        <taxon>Streptococcaceae</taxon>
        <taxon>Streptococcus</taxon>
    </lineage>
</organism>
<gene>
    <name evidence="3" type="ORF">SGADD02_01903</name>
</gene>
<keyword evidence="1" id="KW-0472">Membrane</keyword>
<accession>A0A139MNK2</accession>
<dbReference type="PATRIC" id="fig|315405.11.peg.2222"/>
<feature type="transmembrane region" description="Helical" evidence="1">
    <location>
        <begin position="12"/>
        <end position="31"/>
    </location>
</feature>
<feature type="domain" description="Phosphodiester glycosidase" evidence="2">
    <location>
        <begin position="123"/>
        <end position="305"/>
    </location>
</feature>
<dbReference type="RefSeq" id="WP_061459127.1">
    <property type="nucleotide sequence ID" value="NZ_KQ968753.1"/>
</dbReference>
<evidence type="ECO:0000259" key="2">
    <source>
        <dbReference type="Pfam" id="PF09992"/>
    </source>
</evidence>
<sequence>MKGGDDEISKKHAYTLLFSTALLSANVYVLLKTFVIPSAVTKVAAETSSTTASTETGEVTTTDTSYQDDNISITITTGNTSNTTYYVADITLSSADYLKTALAQDTFGTNITETTSSIASSKNAIFAINGDYYGANTSGYVIKNGVIYRSTNRQSDYDDLAIYSDGSFGTFNESDTTAQELLDSGVVNTFAFGPTLVSNGQIAVSESEEVGQAMAENPRTAIGIIETDDGSLHYIVIVSDGRTDESAGLTLYEMAELMQSYGVTTAYNLDGGGSSTMYFNGKVVNNPTTSGNTIEERAVSDIVYIGY</sequence>
<protein>
    <recommendedName>
        <fullName evidence="2">Phosphodiester glycosidase domain-containing protein</fullName>
    </recommendedName>
</protein>
<dbReference type="PANTHER" id="PTHR40446">
    <property type="entry name" value="N-ACETYLGLUCOSAMINE-1-PHOSPHODIESTER ALPHA-N-ACETYLGLUCOSAMINIDASE"/>
    <property type="match status" value="1"/>
</dbReference>
<dbReference type="AlphaFoldDB" id="A0A139MNK2"/>
<dbReference type="PANTHER" id="PTHR40446:SF2">
    <property type="entry name" value="N-ACETYLGLUCOSAMINE-1-PHOSPHODIESTER ALPHA-N-ACETYLGLUCOSAMINIDASE"/>
    <property type="match status" value="1"/>
</dbReference>
<dbReference type="Proteomes" id="UP000070198">
    <property type="component" value="Unassembled WGS sequence"/>
</dbReference>
<evidence type="ECO:0000313" key="4">
    <source>
        <dbReference type="Proteomes" id="UP000070198"/>
    </source>
</evidence>